<keyword evidence="6 12" id="KW-0812">Transmembrane</keyword>
<evidence type="ECO:0000313" key="14">
    <source>
        <dbReference type="EMBL" id="SFB17734.1"/>
    </source>
</evidence>
<dbReference type="PANTHER" id="PTHR30365">
    <property type="entry name" value="CYTOCHROME D UBIQUINOL OXIDASE"/>
    <property type="match status" value="1"/>
</dbReference>
<keyword evidence="8 12" id="KW-0249">Electron transport</keyword>
<dbReference type="PANTHER" id="PTHR30365:SF15">
    <property type="entry name" value="CYTOCHROME BD UBIQUINOL OXIDASE SUBUNIT 1"/>
    <property type="match status" value="1"/>
</dbReference>
<dbReference type="EMBL" id="FOKA01000009">
    <property type="protein sequence ID" value="SFB17734.1"/>
    <property type="molecule type" value="Genomic_DNA"/>
</dbReference>
<evidence type="ECO:0000256" key="13">
    <source>
        <dbReference type="SAM" id="MobiDB-lite"/>
    </source>
</evidence>
<evidence type="ECO:0000256" key="3">
    <source>
        <dbReference type="ARBA" id="ARBA00022448"/>
    </source>
</evidence>
<keyword evidence="3 12" id="KW-0813">Transport</keyword>
<keyword evidence="5 12" id="KW-0349">Heme</keyword>
<dbReference type="GO" id="GO:0005886">
    <property type="term" value="C:plasma membrane"/>
    <property type="evidence" value="ECO:0007669"/>
    <property type="project" value="UniProtKB-SubCell"/>
</dbReference>
<evidence type="ECO:0000256" key="9">
    <source>
        <dbReference type="ARBA" id="ARBA00022989"/>
    </source>
</evidence>
<evidence type="ECO:0000256" key="5">
    <source>
        <dbReference type="ARBA" id="ARBA00022617"/>
    </source>
</evidence>
<comment type="similarity">
    <text evidence="2 12">Belongs to the cytochrome ubiquinol oxidase subunit 1 family.</text>
</comment>
<organism evidence="14 15">
    <name type="scientific">Cellulomonas marina</name>
    <dbReference type="NCBI Taxonomy" id="988821"/>
    <lineage>
        <taxon>Bacteria</taxon>
        <taxon>Bacillati</taxon>
        <taxon>Actinomycetota</taxon>
        <taxon>Actinomycetes</taxon>
        <taxon>Micrococcales</taxon>
        <taxon>Cellulomonadaceae</taxon>
        <taxon>Cellulomonas</taxon>
    </lineage>
</organism>
<comment type="subcellular location">
    <subcellularLocation>
        <location evidence="1">Cell membrane</location>
        <topology evidence="1">Multi-pass membrane protein</topology>
    </subcellularLocation>
</comment>
<keyword evidence="7 12" id="KW-0479">Metal-binding</keyword>
<dbReference type="GO" id="GO:0020037">
    <property type="term" value="F:heme binding"/>
    <property type="evidence" value="ECO:0007669"/>
    <property type="project" value="TreeGrafter"/>
</dbReference>
<feature type="region of interest" description="Disordered" evidence="13">
    <location>
        <begin position="479"/>
        <end position="509"/>
    </location>
</feature>
<feature type="transmembrane region" description="Helical" evidence="12">
    <location>
        <begin position="395"/>
        <end position="413"/>
    </location>
</feature>
<feature type="transmembrane region" description="Helical" evidence="12">
    <location>
        <begin position="433"/>
        <end position="460"/>
    </location>
</feature>
<evidence type="ECO:0000256" key="11">
    <source>
        <dbReference type="ARBA" id="ARBA00023136"/>
    </source>
</evidence>
<reference evidence="14 15" key="1">
    <citation type="submission" date="2016-10" db="EMBL/GenBank/DDBJ databases">
        <authorList>
            <person name="de Groot N.N."/>
        </authorList>
    </citation>
    <scope>NUCLEOTIDE SEQUENCE [LARGE SCALE GENOMIC DNA]</scope>
    <source>
        <strain evidence="14 15">CGMCC 4.6945</strain>
    </source>
</reference>
<accession>A0A1I0YWL9</accession>
<feature type="transmembrane region" description="Helical" evidence="12">
    <location>
        <begin position="186"/>
        <end position="208"/>
    </location>
</feature>
<feature type="compositionally biased region" description="Basic and acidic residues" evidence="13">
    <location>
        <begin position="481"/>
        <end position="496"/>
    </location>
</feature>
<dbReference type="GO" id="GO:0046872">
    <property type="term" value="F:metal ion binding"/>
    <property type="evidence" value="ECO:0007669"/>
    <property type="project" value="UniProtKB-UniRule"/>
</dbReference>
<feature type="transmembrane region" description="Helical" evidence="12">
    <location>
        <begin position="353"/>
        <end position="374"/>
    </location>
</feature>
<name>A0A1I0YWL9_9CELL</name>
<proteinExistence type="inferred from homology"/>
<feature type="transmembrane region" description="Helical" evidence="12">
    <location>
        <begin position="95"/>
        <end position="119"/>
    </location>
</feature>
<evidence type="ECO:0000256" key="6">
    <source>
        <dbReference type="ARBA" id="ARBA00022692"/>
    </source>
</evidence>
<sequence length="509" mass="54588">MGVDLSVLDITRLQFAVVTIYHYLFVPLSIALAAATAGLHTAWHRTGRDCYRRLTLLVGKLLLVTFAVGVVTGLVQELQFGLGWSSFARAYGDVFGPVLAVEGMLAFFLEATFLGLWYFGWGRLPRRLHLATIWVVAIGTLISAFVILAANAFMQNPVAYRWDEQVGRARLTSFPELMLNPVNLAAFPHTIAGAVMLGGALLLAVGAWRRWVHVPTASGLGEPGEPESRDDHEQGLAFGTLARVGAWSTLVGGTLVALTGDVLGKVMTQVQPMKMAAAEALYTTTAGAPFSIFAVGRPGGEEPFFSLDVPYLLSVLAVGDPTATVAGIDDLQAQYAEQFGAGDYVPVVWMAYWSFRAMIGIGMLATAVAAAYLWATRRGRELPVGRLGVRRALRLLPLLPALPAAAGTFGWVFTETARQPWLAFGLTRTEDGLSAGLTAGEALAALGTFALAYGVIAVVWTRLVLHIIRQDLDAEALAAGERGEENPTDQPDERTGGRTPQDADLVTTY</sequence>
<evidence type="ECO:0000256" key="2">
    <source>
        <dbReference type="ARBA" id="ARBA00009819"/>
    </source>
</evidence>
<evidence type="ECO:0000256" key="10">
    <source>
        <dbReference type="ARBA" id="ARBA00023004"/>
    </source>
</evidence>
<dbReference type="GO" id="GO:0016682">
    <property type="term" value="F:oxidoreductase activity, acting on diphenols and related substances as donors, oxygen as acceptor"/>
    <property type="evidence" value="ECO:0007669"/>
    <property type="project" value="TreeGrafter"/>
</dbReference>
<feature type="transmembrane region" description="Helical" evidence="12">
    <location>
        <begin position="54"/>
        <end position="75"/>
    </location>
</feature>
<keyword evidence="11 12" id="KW-0472">Membrane</keyword>
<dbReference type="GO" id="GO:0019646">
    <property type="term" value="P:aerobic electron transport chain"/>
    <property type="evidence" value="ECO:0007669"/>
    <property type="project" value="InterPro"/>
</dbReference>
<evidence type="ECO:0000256" key="8">
    <source>
        <dbReference type="ARBA" id="ARBA00022982"/>
    </source>
</evidence>
<evidence type="ECO:0000256" key="7">
    <source>
        <dbReference type="ARBA" id="ARBA00022723"/>
    </source>
</evidence>
<dbReference type="GO" id="GO:0070069">
    <property type="term" value="C:cytochrome complex"/>
    <property type="evidence" value="ECO:0007669"/>
    <property type="project" value="UniProtKB-UniRule"/>
</dbReference>
<evidence type="ECO:0000256" key="4">
    <source>
        <dbReference type="ARBA" id="ARBA00022475"/>
    </source>
</evidence>
<gene>
    <name evidence="14" type="ORF">SAMN05421867_10913</name>
</gene>
<keyword evidence="9 12" id="KW-1133">Transmembrane helix</keyword>
<dbReference type="PIRSF" id="PIRSF006446">
    <property type="entry name" value="Cyt_quinol_oxidase_1"/>
    <property type="match status" value="1"/>
</dbReference>
<dbReference type="GO" id="GO:0009055">
    <property type="term" value="F:electron transfer activity"/>
    <property type="evidence" value="ECO:0007669"/>
    <property type="project" value="UniProtKB-UniRule"/>
</dbReference>
<dbReference type="STRING" id="988821.SAMN05421867_10913"/>
<evidence type="ECO:0000256" key="12">
    <source>
        <dbReference type="PIRNR" id="PIRNR006446"/>
    </source>
</evidence>
<evidence type="ECO:0000313" key="15">
    <source>
        <dbReference type="Proteomes" id="UP000199012"/>
    </source>
</evidence>
<keyword evidence="4 12" id="KW-1003">Cell membrane</keyword>
<dbReference type="Proteomes" id="UP000199012">
    <property type="component" value="Unassembled WGS sequence"/>
</dbReference>
<evidence type="ECO:0000256" key="1">
    <source>
        <dbReference type="ARBA" id="ARBA00004651"/>
    </source>
</evidence>
<keyword evidence="10 12" id="KW-0408">Iron</keyword>
<keyword evidence="15" id="KW-1185">Reference proteome</keyword>
<dbReference type="Pfam" id="PF01654">
    <property type="entry name" value="Cyt_bd_oxida_I"/>
    <property type="match status" value="1"/>
</dbReference>
<protein>
    <submittedName>
        <fullName evidence="14">Cytochrome d ubiquinol oxidase subunit I</fullName>
    </submittedName>
</protein>
<feature type="transmembrane region" description="Helical" evidence="12">
    <location>
        <begin position="20"/>
        <end position="42"/>
    </location>
</feature>
<feature type="transmembrane region" description="Helical" evidence="12">
    <location>
        <begin position="131"/>
        <end position="154"/>
    </location>
</feature>
<dbReference type="InterPro" id="IPR002585">
    <property type="entry name" value="Cyt-d_ubiquinol_oxidase_su_1"/>
</dbReference>
<feature type="transmembrane region" description="Helical" evidence="12">
    <location>
        <begin position="275"/>
        <end position="296"/>
    </location>
</feature>
<dbReference type="AlphaFoldDB" id="A0A1I0YWL9"/>